<dbReference type="GO" id="GO:0005768">
    <property type="term" value="C:endosome"/>
    <property type="evidence" value="ECO:0007669"/>
    <property type="project" value="TreeGrafter"/>
</dbReference>
<dbReference type="GO" id="GO:0030897">
    <property type="term" value="C:HOPS complex"/>
    <property type="evidence" value="ECO:0007669"/>
    <property type="project" value="TreeGrafter"/>
</dbReference>
<comment type="catalytic activity">
    <reaction evidence="11">
        <text>L-seryl-[protein] + ATP = O-phospho-L-seryl-[protein] + ADP + H(+)</text>
        <dbReference type="Rhea" id="RHEA:17989"/>
        <dbReference type="Rhea" id="RHEA-COMP:9863"/>
        <dbReference type="Rhea" id="RHEA-COMP:11604"/>
        <dbReference type="ChEBI" id="CHEBI:15378"/>
        <dbReference type="ChEBI" id="CHEBI:29999"/>
        <dbReference type="ChEBI" id="CHEBI:30616"/>
        <dbReference type="ChEBI" id="CHEBI:83421"/>
        <dbReference type="ChEBI" id="CHEBI:456216"/>
        <dbReference type="EC" id="2.7.11.22"/>
    </reaction>
</comment>
<dbReference type="GO" id="GO:0005524">
    <property type="term" value="F:ATP binding"/>
    <property type="evidence" value="ECO:0007669"/>
    <property type="project" value="UniProtKB-UniRule"/>
</dbReference>
<evidence type="ECO:0000256" key="12">
    <source>
        <dbReference type="SAM" id="MobiDB-lite"/>
    </source>
</evidence>
<evidence type="ECO:0000256" key="1">
    <source>
        <dbReference type="ARBA" id="ARBA00006485"/>
    </source>
</evidence>
<feature type="compositionally biased region" description="Low complexity" evidence="12">
    <location>
        <begin position="17"/>
        <end position="26"/>
    </location>
</feature>
<dbReference type="Pfam" id="PF04841">
    <property type="entry name" value="Vps16_N"/>
    <property type="match status" value="1"/>
</dbReference>
<dbReference type="GO" id="GO:0006886">
    <property type="term" value="P:intracellular protein transport"/>
    <property type="evidence" value="ECO:0007669"/>
    <property type="project" value="InterPro"/>
</dbReference>
<dbReference type="InterPro" id="IPR036322">
    <property type="entry name" value="WD40_repeat_dom_sf"/>
</dbReference>
<evidence type="ECO:0000313" key="13">
    <source>
        <dbReference type="EMBL" id="KPM07842.1"/>
    </source>
</evidence>
<dbReference type="AlphaFoldDB" id="A0A132AA52"/>
<dbReference type="SUPFAM" id="SSF50978">
    <property type="entry name" value="WD40 repeat-like"/>
    <property type="match status" value="1"/>
</dbReference>
<dbReference type="PROSITE" id="PS00107">
    <property type="entry name" value="PROTEIN_KINASE_ATP"/>
    <property type="match status" value="1"/>
</dbReference>
<evidence type="ECO:0000256" key="4">
    <source>
        <dbReference type="ARBA" id="ARBA00017947"/>
    </source>
</evidence>
<dbReference type="GO" id="GO:0003779">
    <property type="term" value="F:actin binding"/>
    <property type="evidence" value="ECO:0007669"/>
    <property type="project" value="TreeGrafter"/>
</dbReference>
<evidence type="ECO:0000256" key="3">
    <source>
        <dbReference type="ARBA" id="ARBA00012425"/>
    </source>
</evidence>
<sequence>MSSQNNEFLLSQEDSNDVSSSSDPNSSNYEKIALIGSGAYGMVYKARDLNNEGQFVALKKIRIPLTEIGVPISILREISVLKQLQSFDHPNVVRLLDICHGRNFEKQFNLFLVLEHVDQDLSTYLQRCPSPGLSLDNIKDLMFQILTGVDFLHSNRIVHRDLKPANILVTNKGQVKLADFGLARIYKQTQPLTAVVVTLWYRAPEVLLQSSYSSSVDVWSCGCIFAELYNKKPLFPGQSENDQLFKIFDLIGSPDPSDWPDDHSLRFNNFANFRKRDLKLVIKDVCDDGKQLFEMSLFTSNWNYLGETIFKKFEICSMLWGGEIDLNEFHISSANYGGPIALVKKIHSQVKSHQQNVRIYSAFGELLSEFSISEDIIQIGWSHREEFICVLSNGFISLYDMFGQHNSTLTLDQEIRDSKLIECKIYKNDDRTGIALLTTSLSFFLCNNLYDIKLRRLAEIPLMKEPPTCWEILTYDIDTRLIVSHDKELTILRSQDLGLININPFGESFDEFITAMAVSFDYSRIAFFTETGKLFIANCDSNLPNCMSVFSTESKIKPKQLTWCGKDAVACHWTNLIFFVDNEKNWLKYPTYGNVHMIQEIDCIRVIDSDFQELITKVDESAVEIFKIGSWSSGANLLEASRLFEQENHKVDDYIRLIEEKNEMEYAVNACLKAACHEFDISTQKLLLRASTFGKCFAKNCDSDSFYRVCQRLRILNALRNPDVGIPLTYNQLERININVIIDRLIERRHFLLALRIAQFLQIVPEDGMIKILTKWAFFKIRQPNIDEEEVAARISRKIQPKSGVSFAEIANKAIEYGRKNLAIKLLDLELKATEQVPLLLKLKEYRRALQRAIESGNTNLIHMVVLSFKKIQTNDQFYLGLRDFPIAYNLYQKVSFIPQ</sequence>
<dbReference type="SMART" id="SM00220">
    <property type="entry name" value="S_TKc"/>
    <property type="match status" value="1"/>
</dbReference>
<protein>
    <recommendedName>
        <fullName evidence="4">Vacuolar protein sorting-associated protein 16 homolog</fullName>
        <ecNumber evidence="3">2.7.11.22</ecNumber>
    </recommendedName>
</protein>
<dbReference type="PANTHER" id="PTHR12811:SF0">
    <property type="entry name" value="VACUOLAR PROTEIN SORTING-ASSOCIATED PROTEIN 16 HOMOLOG"/>
    <property type="match status" value="1"/>
</dbReference>
<organism evidence="13 14">
    <name type="scientific">Sarcoptes scabiei</name>
    <name type="common">Itch mite</name>
    <name type="synonym">Acarus scabiei</name>
    <dbReference type="NCBI Taxonomy" id="52283"/>
    <lineage>
        <taxon>Eukaryota</taxon>
        <taxon>Metazoa</taxon>
        <taxon>Ecdysozoa</taxon>
        <taxon>Arthropoda</taxon>
        <taxon>Chelicerata</taxon>
        <taxon>Arachnida</taxon>
        <taxon>Acari</taxon>
        <taxon>Acariformes</taxon>
        <taxon>Sarcoptiformes</taxon>
        <taxon>Astigmata</taxon>
        <taxon>Psoroptidia</taxon>
        <taxon>Sarcoptoidea</taxon>
        <taxon>Sarcoptidae</taxon>
        <taxon>Sarcoptinae</taxon>
        <taxon>Sarcoptes</taxon>
    </lineage>
</organism>
<dbReference type="GO" id="GO:0042144">
    <property type="term" value="P:vacuole fusion, non-autophagic"/>
    <property type="evidence" value="ECO:0007669"/>
    <property type="project" value="TreeGrafter"/>
</dbReference>
<dbReference type="EMBL" id="JXLN01011922">
    <property type="protein sequence ID" value="KPM07842.1"/>
    <property type="molecule type" value="Genomic_DNA"/>
</dbReference>
<evidence type="ECO:0000256" key="5">
    <source>
        <dbReference type="ARBA" id="ARBA00022527"/>
    </source>
</evidence>
<dbReference type="VEuPathDB" id="VectorBase:SSCA009077"/>
<dbReference type="InterPro" id="IPR000719">
    <property type="entry name" value="Prot_kinase_dom"/>
</dbReference>
<feature type="region of interest" description="Disordered" evidence="12">
    <location>
        <begin position="1"/>
        <end position="26"/>
    </location>
</feature>
<evidence type="ECO:0000256" key="2">
    <source>
        <dbReference type="ARBA" id="ARBA00009250"/>
    </source>
</evidence>
<dbReference type="Pfam" id="PF00069">
    <property type="entry name" value="Pkinase"/>
    <property type="match status" value="1"/>
</dbReference>
<keyword evidence="9" id="KW-0067">ATP-binding</keyword>
<proteinExistence type="inferred from homology"/>
<feature type="compositionally biased region" description="Polar residues" evidence="12">
    <location>
        <begin position="1"/>
        <end position="13"/>
    </location>
</feature>
<evidence type="ECO:0000256" key="6">
    <source>
        <dbReference type="ARBA" id="ARBA00022679"/>
    </source>
</evidence>
<comment type="similarity">
    <text evidence="2">Belongs to the VPS16 family.</text>
</comment>
<evidence type="ECO:0000256" key="10">
    <source>
        <dbReference type="ARBA" id="ARBA00047811"/>
    </source>
</evidence>
<dbReference type="InterPro" id="IPR008271">
    <property type="entry name" value="Ser/Thr_kinase_AS"/>
</dbReference>
<reference evidence="13 14" key="1">
    <citation type="journal article" date="2015" name="Parasit. Vectors">
        <title>Draft genome of the scabies mite.</title>
        <authorList>
            <person name="Rider S.D.Jr."/>
            <person name="Morgan M.S."/>
            <person name="Arlian L.G."/>
        </authorList>
    </citation>
    <scope>NUCLEOTIDE SEQUENCE [LARGE SCALE GENOMIC DNA]</scope>
    <source>
        <strain evidence="13">Arlian Lab</strain>
    </source>
</reference>
<gene>
    <name evidence="13" type="ORF">QR98_0063490</name>
</gene>
<evidence type="ECO:0000313" key="14">
    <source>
        <dbReference type="Proteomes" id="UP000616769"/>
    </source>
</evidence>
<keyword evidence="6" id="KW-0808">Transferase</keyword>
<comment type="catalytic activity">
    <reaction evidence="10">
        <text>L-threonyl-[protein] + ATP = O-phospho-L-threonyl-[protein] + ADP + H(+)</text>
        <dbReference type="Rhea" id="RHEA:46608"/>
        <dbReference type="Rhea" id="RHEA-COMP:11060"/>
        <dbReference type="Rhea" id="RHEA-COMP:11605"/>
        <dbReference type="ChEBI" id="CHEBI:15378"/>
        <dbReference type="ChEBI" id="CHEBI:30013"/>
        <dbReference type="ChEBI" id="CHEBI:30616"/>
        <dbReference type="ChEBI" id="CHEBI:61977"/>
        <dbReference type="ChEBI" id="CHEBI:456216"/>
        <dbReference type="EC" id="2.7.11.22"/>
    </reaction>
</comment>
<name>A0A132AA52_SARSC</name>
<dbReference type="GO" id="GO:0016197">
    <property type="term" value="P:endosomal transport"/>
    <property type="evidence" value="ECO:0007669"/>
    <property type="project" value="TreeGrafter"/>
</dbReference>
<evidence type="ECO:0000256" key="9">
    <source>
        <dbReference type="ARBA" id="ARBA00022840"/>
    </source>
</evidence>
<dbReference type="Gene3D" id="1.10.510.10">
    <property type="entry name" value="Transferase(Phosphotransferase) domain 1"/>
    <property type="match status" value="1"/>
</dbReference>
<evidence type="ECO:0000256" key="8">
    <source>
        <dbReference type="ARBA" id="ARBA00022777"/>
    </source>
</evidence>
<accession>A0A132AA52</accession>
<dbReference type="GO" id="GO:0004693">
    <property type="term" value="F:cyclin-dependent protein serine/threonine kinase activity"/>
    <property type="evidence" value="ECO:0007669"/>
    <property type="project" value="UniProtKB-EC"/>
</dbReference>
<comment type="caution">
    <text evidence="13">The sequence shown here is derived from an EMBL/GenBank/DDBJ whole genome shotgun (WGS) entry which is preliminary data.</text>
</comment>
<dbReference type="SUPFAM" id="SSF56112">
    <property type="entry name" value="Protein kinase-like (PK-like)"/>
    <property type="match status" value="1"/>
</dbReference>
<dbReference type="Proteomes" id="UP000616769">
    <property type="component" value="Unassembled WGS sequence"/>
</dbReference>
<evidence type="ECO:0000256" key="11">
    <source>
        <dbReference type="ARBA" id="ARBA00048367"/>
    </source>
</evidence>
<dbReference type="InterPro" id="IPR006925">
    <property type="entry name" value="Vps16_C"/>
</dbReference>
<dbReference type="PROSITE" id="PS50011">
    <property type="entry name" value="PROTEIN_KINASE_DOM"/>
    <property type="match status" value="1"/>
</dbReference>
<dbReference type="InterPro" id="IPR016534">
    <property type="entry name" value="VPS16"/>
</dbReference>
<keyword evidence="8 13" id="KW-0418">Kinase</keyword>
<dbReference type="PROSITE" id="PS00108">
    <property type="entry name" value="PROTEIN_KINASE_ST"/>
    <property type="match status" value="1"/>
</dbReference>
<keyword evidence="5" id="KW-0723">Serine/threonine-protein kinase</keyword>
<dbReference type="FunFam" id="3.30.200.20:FF:000124">
    <property type="entry name" value="Cyclin-dependent kinase 4"/>
    <property type="match status" value="1"/>
</dbReference>
<dbReference type="FunFam" id="1.10.510.10:FF:000624">
    <property type="entry name" value="Mitogen-activated protein kinase"/>
    <property type="match status" value="1"/>
</dbReference>
<dbReference type="InterPro" id="IPR017441">
    <property type="entry name" value="Protein_kinase_ATP_BS"/>
</dbReference>
<dbReference type="EC" id="2.7.11.22" evidence="3"/>
<dbReference type="InterPro" id="IPR006926">
    <property type="entry name" value="Vps16_N"/>
</dbReference>
<comment type="similarity">
    <text evidence="1">Belongs to the protein kinase superfamily. CMGC Ser/Thr protein kinase family. CDC2/CDKX subfamily.</text>
</comment>
<evidence type="ECO:0000256" key="7">
    <source>
        <dbReference type="ARBA" id="ARBA00022741"/>
    </source>
</evidence>
<dbReference type="Pfam" id="PF04840">
    <property type="entry name" value="Vps16_C"/>
    <property type="match status" value="1"/>
</dbReference>
<dbReference type="Gene3D" id="3.30.200.20">
    <property type="entry name" value="Phosphorylase Kinase, domain 1"/>
    <property type="match status" value="1"/>
</dbReference>
<dbReference type="PANTHER" id="PTHR12811">
    <property type="entry name" value="VACUOLAR PROTEIN SORTING VPS16"/>
    <property type="match status" value="1"/>
</dbReference>
<dbReference type="OrthoDB" id="1732493at2759"/>
<dbReference type="GO" id="GO:0005765">
    <property type="term" value="C:lysosomal membrane"/>
    <property type="evidence" value="ECO:0007669"/>
    <property type="project" value="TreeGrafter"/>
</dbReference>
<dbReference type="InterPro" id="IPR011009">
    <property type="entry name" value="Kinase-like_dom_sf"/>
</dbReference>
<keyword evidence="7" id="KW-0547">Nucleotide-binding</keyword>